<keyword evidence="3" id="KW-1185">Reference proteome</keyword>
<name>A0A165EQP2_EXIGL</name>
<evidence type="ECO:0000256" key="1">
    <source>
        <dbReference type="SAM" id="SignalP"/>
    </source>
</evidence>
<evidence type="ECO:0000313" key="3">
    <source>
        <dbReference type="Proteomes" id="UP000077266"/>
    </source>
</evidence>
<sequence>MQLKALYVLVLAASLSLVAAAPFLGEGSGELLPACSFKRDSLGNLKRECDNDEVSG</sequence>
<accession>A0A165EQP2</accession>
<feature type="chain" id="PRO_5007857317" evidence="1">
    <location>
        <begin position="21"/>
        <end position="56"/>
    </location>
</feature>
<dbReference type="InParanoid" id="A0A165EQP2"/>
<dbReference type="AlphaFoldDB" id="A0A165EQP2"/>
<gene>
    <name evidence="2" type="ORF">EXIGLDRAFT_839901</name>
</gene>
<keyword evidence="1" id="KW-0732">Signal</keyword>
<feature type="signal peptide" evidence="1">
    <location>
        <begin position="1"/>
        <end position="20"/>
    </location>
</feature>
<dbReference type="EMBL" id="KV426123">
    <property type="protein sequence ID" value="KZV87487.1"/>
    <property type="molecule type" value="Genomic_DNA"/>
</dbReference>
<proteinExistence type="predicted"/>
<reference evidence="2 3" key="1">
    <citation type="journal article" date="2016" name="Mol. Biol. Evol.">
        <title>Comparative Genomics of Early-Diverging Mushroom-Forming Fungi Provides Insights into the Origins of Lignocellulose Decay Capabilities.</title>
        <authorList>
            <person name="Nagy L.G."/>
            <person name="Riley R."/>
            <person name="Tritt A."/>
            <person name="Adam C."/>
            <person name="Daum C."/>
            <person name="Floudas D."/>
            <person name="Sun H."/>
            <person name="Yadav J.S."/>
            <person name="Pangilinan J."/>
            <person name="Larsson K.H."/>
            <person name="Matsuura K."/>
            <person name="Barry K."/>
            <person name="Labutti K."/>
            <person name="Kuo R."/>
            <person name="Ohm R.A."/>
            <person name="Bhattacharya S.S."/>
            <person name="Shirouzu T."/>
            <person name="Yoshinaga Y."/>
            <person name="Martin F.M."/>
            <person name="Grigoriev I.V."/>
            <person name="Hibbett D.S."/>
        </authorList>
    </citation>
    <scope>NUCLEOTIDE SEQUENCE [LARGE SCALE GENOMIC DNA]</scope>
    <source>
        <strain evidence="2 3">HHB12029</strain>
    </source>
</reference>
<organism evidence="2 3">
    <name type="scientific">Exidia glandulosa HHB12029</name>
    <dbReference type="NCBI Taxonomy" id="1314781"/>
    <lineage>
        <taxon>Eukaryota</taxon>
        <taxon>Fungi</taxon>
        <taxon>Dikarya</taxon>
        <taxon>Basidiomycota</taxon>
        <taxon>Agaricomycotina</taxon>
        <taxon>Agaricomycetes</taxon>
        <taxon>Auriculariales</taxon>
        <taxon>Exidiaceae</taxon>
        <taxon>Exidia</taxon>
    </lineage>
</organism>
<evidence type="ECO:0000313" key="2">
    <source>
        <dbReference type="EMBL" id="KZV87487.1"/>
    </source>
</evidence>
<protein>
    <submittedName>
        <fullName evidence="2">Uncharacterized protein</fullName>
    </submittedName>
</protein>
<dbReference type="Proteomes" id="UP000077266">
    <property type="component" value="Unassembled WGS sequence"/>
</dbReference>